<name>A0AAU9RYR8_THLAR</name>
<sequence length="96" mass="10949">MTEFRGRQPCDTLRQCRLPGAYQAYHPSFKHLKSVSVQKGHFAVYVGETKKKRYVISDLVFRTSFVSKFAKSGGRRVRVSSSSGWSPNPMQRGNLH</sequence>
<protein>
    <submittedName>
        <fullName evidence="2">Uncharacterized protein</fullName>
    </submittedName>
</protein>
<dbReference type="EMBL" id="CAJVSB020000476">
    <property type="protein sequence ID" value="CAH2051083.1"/>
    <property type="molecule type" value="Genomic_DNA"/>
</dbReference>
<dbReference type="Proteomes" id="UP000836841">
    <property type="component" value="Unassembled WGS sequence"/>
</dbReference>
<dbReference type="AlphaFoldDB" id="A0AAU9RYR8"/>
<gene>
    <name evidence="2" type="ORF">TAV2_LOCUS8730</name>
</gene>
<evidence type="ECO:0000313" key="3">
    <source>
        <dbReference type="Proteomes" id="UP000836841"/>
    </source>
</evidence>
<feature type="compositionally biased region" description="Polar residues" evidence="1">
    <location>
        <begin position="85"/>
        <end position="96"/>
    </location>
</feature>
<feature type="region of interest" description="Disordered" evidence="1">
    <location>
        <begin position="77"/>
        <end position="96"/>
    </location>
</feature>
<organism evidence="2 3">
    <name type="scientific">Thlaspi arvense</name>
    <name type="common">Field penny-cress</name>
    <dbReference type="NCBI Taxonomy" id="13288"/>
    <lineage>
        <taxon>Eukaryota</taxon>
        <taxon>Viridiplantae</taxon>
        <taxon>Streptophyta</taxon>
        <taxon>Embryophyta</taxon>
        <taxon>Tracheophyta</taxon>
        <taxon>Spermatophyta</taxon>
        <taxon>Magnoliopsida</taxon>
        <taxon>eudicotyledons</taxon>
        <taxon>Gunneridae</taxon>
        <taxon>Pentapetalae</taxon>
        <taxon>rosids</taxon>
        <taxon>malvids</taxon>
        <taxon>Brassicales</taxon>
        <taxon>Brassicaceae</taxon>
        <taxon>Thlaspideae</taxon>
        <taxon>Thlaspi</taxon>
    </lineage>
</organism>
<reference evidence="2 3" key="1">
    <citation type="submission" date="2022-03" db="EMBL/GenBank/DDBJ databases">
        <authorList>
            <person name="Nunn A."/>
            <person name="Chopra R."/>
            <person name="Nunn A."/>
            <person name="Contreras Garrido A."/>
        </authorList>
    </citation>
    <scope>NUCLEOTIDE SEQUENCE [LARGE SCALE GENOMIC DNA]</scope>
</reference>
<evidence type="ECO:0000256" key="1">
    <source>
        <dbReference type="SAM" id="MobiDB-lite"/>
    </source>
</evidence>
<keyword evidence="3" id="KW-1185">Reference proteome</keyword>
<accession>A0AAU9RYR8</accession>
<evidence type="ECO:0000313" key="2">
    <source>
        <dbReference type="EMBL" id="CAH2051083.1"/>
    </source>
</evidence>
<comment type="caution">
    <text evidence="2">The sequence shown here is derived from an EMBL/GenBank/DDBJ whole genome shotgun (WGS) entry which is preliminary data.</text>
</comment>
<proteinExistence type="predicted"/>